<reference evidence="13" key="3">
    <citation type="submission" date="2024-08" db="UniProtKB">
        <authorList>
            <consortium name="EnsemblMetazoa"/>
        </authorList>
    </citation>
    <scope>IDENTIFICATION</scope>
</reference>
<dbReference type="EMBL" id="KB631644">
    <property type="protein sequence ID" value="ERL84937.1"/>
    <property type="molecule type" value="Genomic_DNA"/>
</dbReference>
<reference evidence="10" key="1">
    <citation type="journal article" date="2012" name="Insect Biochem. Mol. Biol.">
        <title>Transcriptome and full-length cDNA resources for the mountain pine beetle, Dendroctonus ponderosae Hopkins, a major insect pest of pine forests.</title>
        <authorList>
            <person name="Keeling C.I."/>
            <person name="Henderson H."/>
            <person name="Li M."/>
            <person name="Yuen M."/>
            <person name="Clark E.L."/>
            <person name="Fraser J.D."/>
            <person name="Huber D.P."/>
            <person name="Liao N.Y."/>
            <person name="Roderick Docking T."/>
            <person name="Birol I."/>
            <person name="Chan S.K."/>
            <person name="Taylor G.A."/>
            <person name="Palmquist D."/>
            <person name="Jones S.J."/>
            <person name="Bohlmann J."/>
        </authorList>
    </citation>
    <scope>NUCLEOTIDE SEQUENCE</scope>
    <source>
        <tissue evidence="10">Heads</tissue>
    </source>
</reference>
<dbReference type="InterPro" id="IPR000086">
    <property type="entry name" value="NUDIX_hydrolase_dom"/>
</dbReference>
<sequence>MLKNSLRFGRTVLANSPVKLHSSATFSEKWDLLTAVLIERKPVTSPELTGIEKDFKEYLSAVEFERSLKNDTEINLEKERAITTQKKEIEDLDLKSTRTTQDFIDACKEEFAKFKPAEKTTAADQTNEVKSLQRKLSKHLIFVQNQKIGDQSFYILPQGIREDGETLRQCAERVLQEKCGDQVKAQIFGNAPCGFYKYKYPKAVRSETSVGAKVFIYFARYASGQIAGSESDFKWLDKSELKEVLPASYSRSVLPLLLD</sequence>
<evidence type="ECO:0000256" key="4">
    <source>
        <dbReference type="ARBA" id="ARBA00022980"/>
    </source>
</evidence>
<keyword evidence="14" id="KW-1185">Reference proteome</keyword>
<dbReference type="PANTHER" id="PTHR13124:SF12">
    <property type="entry name" value="LARGE RIBOSOMAL SUBUNIT PROTEIN ML46"/>
    <property type="match status" value="1"/>
</dbReference>
<dbReference type="HOGENOM" id="CLU_079736_0_0_1"/>
<evidence type="ECO:0000256" key="7">
    <source>
        <dbReference type="ARBA" id="ARBA00035190"/>
    </source>
</evidence>
<gene>
    <name evidence="13" type="primary">109539790</name>
    <name evidence="12" type="ORF">D910_02360</name>
    <name evidence="11" type="ORF">YQE_08168</name>
</gene>
<evidence type="ECO:0000313" key="14">
    <source>
        <dbReference type="Proteomes" id="UP000019118"/>
    </source>
</evidence>
<keyword evidence="3" id="KW-0809">Transit peptide</keyword>
<dbReference type="GO" id="GO:0003735">
    <property type="term" value="F:structural constituent of ribosome"/>
    <property type="evidence" value="ECO:0007669"/>
    <property type="project" value="InterPro"/>
</dbReference>
<comment type="similarity">
    <text evidence="2">Belongs to the mitochondrion-specific ribosomal protein mL46 family.</text>
</comment>
<dbReference type="Pfam" id="PF00293">
    <property type="entry name" value="NUDIX"/>
    <property type="match status" value="1"/>
</dbReference>
<dbReference type="CDD" id="cd04661">
    <property type="entry name" value="NUDIX_MRP_L46"/>
    <property type="match status" value="1"/>
</dbReference>
<reference evidence="14 15" key="2">
    <citation type="journal article" date="2013" name="Genome Biol.">
        <title>Draft genome of the mountain pine beetle, Dendroctonus ponderosae Hopkins, a major forest pest.</title>
        <authorList>
            <person name="Keeling C.I."/>
            <person name="Yuen M.M."/>
            <person name="Liao N.Y."/>
            <person name="Docking T.R."/>
            <person name="Chan S.K."/>
            <person name="Taylor G.A."/>
            <person name="Palmquist D.L."/>
            <person name="Jackman S.D."/>
            <person name="Nguyen A."/>
            <person name="Li M."/>
            <person name="Henderson H."/>
            <person name="Janes J.K."/>
            <person name="Zhao Y."/>
            <person name="Pandoh P."/>
            <person name="Moore R."/>
            <person name="Sperling F.A."/>
            <person name="Huber D.P."/>
            <person name="Birol I."/>
            <person name="Jones S.J."/>
            <person name="Bohlmann J."/>
        </authorList>
    </citation>
    <scope>NUCLEOTIDE SEQUENCE</scope>
</reference>
<dbReference type="OrthoDB" id="194611at2759"/>
<dbReference type="EnsemblMetazoa" id="XM_019907776.1">
    <property type="protein sequence ID" value="XP_019763335.1"/>
    <property type="gene ID" value="LOC109539790"/>
</dbReference>
<dbReference type="InterPro" id="IPR040008">
    <property type="entry name" value="Ribosomal_mL46"/>
</dbReference>
<dbReference type="FunFam" id="3.90.79.10:FF:000018">
    <property type="entry name" value="39S ribosomal protein L46, mitochondrial"/>
    <property type="match status" value="1"/>
</dbReference>
<dbReference type="OMA" id="EKWDLYA"/>
<feature type="domain" description="Nudix hydrolase" evidence="9">
    <location>
        <begin position="113"/>
        <end position="259"/>
    </location>
</feature>
<dbReference type="SUPFAM" id="SSF55811">
    <property type="entry name" value="Nudix"/>
    <property type="match status" value="1"/>
</dbReference>
<evidence type="ECO:0000256" key="2">
    <source>
        <dbReference type="ARBA" id="ARBA00009070"/>
    </source>
</evidence>
<organism evidence="10">
    <name type="scientific">Dendroctonus ponderosae</name>
    <name type="common">Mountain pine beetle</name>
    <dbReference type="NCBI Taxonomy" id="77166"/>
    <lineage>
        <taxon>Eukaryota</taxon>
        <taxon>Metazoa</taxon>
        <taxon>Ecdysozoa</taxon>
        <taxon>Arthropoda</taxon>
        <taxon>Hexapoda</taxon>
        <taxon>Insecta</taxon>
        <taxon>Pterygota</taxon>
        <taxon>Neoptera</taxon>
        <taxon>Endopterygota</taxon>
        <taxon>Coleoptera</taxon>
        <taxon>Polyphaga</taxon>
        <taxon>Cucujiformia</taxon>
        <taxon>Curculionidae</taxon>
        <taxon>Scolytinae</taxon>
        <taxon>Dendroctonus</taxon>
    </lineage>
</organism>
<dbReference type="EMBL" id="BT127517">
    <property type="protein sequence ID" value="AEE62479.1"/>
    <property type="molecule type" value="mRNA"/>
</dbReference>
<dbReference type="Proteomes" id="UP000019118">
    <property type="component" value="Unassembled WGS sequence"/>
</dbReference>
<evidence type="ECO:0000313" key="10">
    <source>
        <dbReference type="EMBL" id="AEE62479.1"/>
    </source>
</evidence>
<name>J3JW99_DENPD</name>
<comment type="subcellular location">
    <subcellularLocation>
        <location evidence="1">Mitochondrion</location>
    </subcellularLocation>
</comment>
<keyword evidence="4" id="KW-0689">Ribosomal protein</keyword>
<dbReference type="Gene3D" id="3.90.79.10">
    <property type="entry name" value="Nucleoside Triphosphate Pyrophosphohydrolase"/>
    <property type="match status" value="1"/>
</dbReference>
<dbReference type="Proteomes" id="UP000030742">
    <property type="component" value="Unassembled WGS sequence"/>
</dbReference>
<evidence type="ECO:0000313" key="15">
    <source>
        <dbReference type="Proteomes" id="UP000030742"/>
    </source>
</evidence>
<evidence type="ECO:0000259" key="9">
    <source>
        <dbReference type="PROSITE" id="PS51462"/>
    </source>
</evidence>
<evidence type="ECO:0000313" key="13">
    <source>
        <dbReference type="EnsemblMetazoa" id="XP_019763335.1"/>
    </source>
</evidence>
<dbReference type="PANTHER" id="PTHR13124">
    <property type="entry name" value="39S RIBOSOMAL PROTEIN L46, MITOCHONDRIAL PRECURSOR-RELATED"/>
    <property type="match status" value="1"/>
</dbReference>
<protein>
    <recommendedName>
        <fullName evidence="7">Large ribosomal subunit protein mL46</fullName>
    </recommendedName>
    <alternativeName>
        <fullName evidence="8">39S ribosomal protein L46, mitochondrial</fullName>
    </alternativeName>
</protein>
<dbReference type="GO" id="GO:0005762">
    <property type="term" value="C:mitochondrial large ribosomal subunit"/>
    <property type="evidence" value="ECO:0007669"/>
    <property type="project" value="TreeGrafter"/>
</dbReference>
<dbReference type="KEGG" id="dpa:109539790"/>
<evidence type="ECO:0000313" key="11">
    <source>
        <dbReference type="EMBL" id="ENN75252.1"/>
    </source>
</evidence>
<dbReference type="InterPro" id="IPR015797">
    <property type="entry name" value="NUDIX_hydrolase-like_dom_sf"/>
</dbReference>
<dbReference type="STRING" id="77166.J3JW99"/>
<proteinExistence type="evidence at transcript level"/>
<evidence type="ECO:0000256" key="1">
    <source>
        <dbReference type="ARBA" id="ARBA00004173"/>
    </source>
</evidence>
<evidence type="ECO:0000256" key="8">
    <source>
        <dbReference type="ARBA" id="ARBA00035534"/>
    </source>
</evidence>
<dbReference type="EMBL" id="KB741017">
    <property type="protein sequence ID" value="ENN75252.1"/>
    <property type="molecule type" value="Genomic_DNA"/>
</dbReference>
<evidence type="ECO:0000313" key="12">
    <source>
        <dbReference type="EMBL" id="ERL84937.1"/>
    </source>
</evidence>
<dbReference type="GO" id="GO:0005743">
    <property type="term" value="C:mitochondrial inner membrane"/>
    <property type="evidence" value="ECO:0007669"/>
    <property type="project" value="UniProtKB-ARBA"/>
</dbReference>
<dbReference type="InterPro" id="IPR033650">
    <property type="entry name" value="Ribosomal_mL46_NUDIX"/>
</dbReference>
<accession>J3JW99</accession>
<evidence type="ECO:0000256" key="5">
    <source>
        <dbReference type="ARBA" id="ARBA00023128"/>
    </source>
</evidence>
<dbReference type="AlphaFoldDB" id="J3JW99"/>
<keyword evidence="5" id="KW-0496">Mitochondrion</keyword>
<evidence type="ECO:0000256" key="3">
    <source>
        <dbReference type="ARBA" id="ARBA00022946"/>
    </source>
</evidence>
<dbReference type="PROSITE" id="PS51462">
    <property type="entry name" value="NUDIX"/>
    <property type="match status" value="1"/>
</dbReference>
<keyword evidence="6" id="KW-0687">Ribonucleoprotein</keyword>
<evidence type="ECO:0000256" key="6">
    <source>
        <dbReference type="ARBA" id="ARBA00023274"/>
    </source>
</evidence>